<evidence type="ECO:0000313" key="2">
    <source>
        <dbReference type="Proteomes" id="UP000694460"/>
    </source>
</evidence>
<protein>
    <submittedName>
        <fullName evidence="1">Uncharacterized protein</fullName>
    </submittedName>
</protein>
<dbReference type="Proteomes" id="UP000694460">
    <property type="component" value="Unassembled WGS sequence"/>
</dbReference>
<dbReference type="RefSeq" id="WP_209918255.1">
    <property type="nucleotide sequence ID" value="NZ_JAGIOP010000002.1"/>
</dbReference>
<reference evidence="1 2" key="1">
    <citation type="submission" date="2021-03" db="EMBL/GenBank/DDBJ databases">
        <title>Sequencing the genomes of 1000 actinobacteria strains.</title>
        <authorList>
            <person name="Klenk H.-P."/>
        </authorList>
    </citation>
    <scope>NUCLEOTIDE SEQUENCE [LARGE SCALE GENOMIC DNA]</scope>
    <source>
        <strain evidence="1 2">DSM 46713</strain>
    </source>
</reference>
<gene>
    <name evidence="1" type="ORF">JOF57_003363</name>
</gene>
<keyword evidence="2" id="KW-1185">Reference proteome</keyword>
<comment type="caution">
    <text evidence="1">The sequence shown here is derived from an EMBL/GenBank/DDBJ whole genome shotgun (WGS) entry which is preliminary data.</text>
</comment>
<evidence type="ECO:0000313" key="1">
    <source>
        <dbReference type="EMBL" id="MBP2453450.1"/>
    </source>
</evidence>
<dbReference type="EMBL" id="JAGIOP010000002">
    <property type="protein sequence ID" value="MBP2453450.1"/>
    <property type="molecule type" value="Genomic_DNA"/>
</dbReference>
<accession>A0ABS4ZVE8</accession>
<proteinExistence type="predicted"/>
<sequence length="66" mass="7439">MSVDRVADLQRWQDSGAHWRVLTRTADSLTISLLRCDGGEEVDRFRSSDPRLLDFVGARTASDDDT</sequence>
<organism evidence="1 2">
    <name type="scientific">Mycolicibacterium lutetiense</name>
    <dbReference type="NCBI Taxonomy" id="1641992"/>
    <lineage>
        <taxon>Bacteria</taxon>
        <taxon>Bacillati</taxon>
        <taxon>Actinomycetota</taxon>
        <taxon>Actinomycetes</taxon>
        <taxon>Mycobacteriales</taxon>
        <taxon>Mycobacteriaceae</taxon>
        <taxon>Mycolicibacterium</taxon>
    </lineage>
</organism>
<name>A0ABS4ZVE8_9MYCO</name>